<accession>A0A0N5ARG7</accession>
<proteinExistence type="predicted"/>
<keyword evidence="1" id="KW-1185">Reference proteome</keyword>
<evidence type="ECO:0000313" key="2">
    <source>
        <dbReference type="WBParaSite" id="SMUV_0000731501-mRNA-1"/>
    </source>
</evidence>
<dbReference type="WBParaSite" id="SMUV_0000731501-mRNA-1">
    <property type="protein sequence ID" value="SMUV_0000731501-mRNA-1"/>
    <property type="gene ID" value="SMUV_0000731501"/>
</dbReference>
<dbReference type="Proteomes" id="UP000046393">
    <property type="component" value="Unplaced"/>
</dbReference>
<protein>
    <submittedName>
        <fullName evidence="2">DDE-1 domain-containing protein</fullName>
    </submittedName>
</protein>
<reference evidence="2" key="1">
    <citation type="submission" date="2017-02" db="UniProtKB">
        <authorList>
            <consortium name="WormBaseParasite"/>
        </authorList>
    </citation>
    <scope>IDENTIFICATION</scope>
</reference>
<organism evidence="1 2">
    <name type="scientific">Syphacia muris</name>
    <dbReference type="NCBI Taxonomy" id="451379"/>
    <lineage>
        <taxon>Eukaryota</taxon>
        <taxon>Metazoa</taxon>
        <taxon>Ecdysozoa</taxon>
        <taxon>Nematoda</taxon>
        <taxon>Chromadorea</taxon>
        <taxon>Rhabditida</taxon>
        <taxon>Spirurina</taxon>
        <taxon>Oxyuridomorpha</taxon>
        <taxon>Oxyuroidea</taxon>
        <taxon>Oxyuridae</taxon>
        <taxon>Syphacia</taxon>
    </lineage>
</organism>
<dbReference type="AlphaFoldDB" id="A0A0N5ARG7"/>
<evidence type="ECO:0000313" key="1">
    <source>
        <dbReference type="Proteomes" id="UP000046393"/>
    </source>
</evidence>
<sequence length="116" mass="13300">MVGKRSAHKIDCIELPKSFHPEKTAALLRSASATCLLSDSWNDNDILLSASNGDERKTIQHLFHVGKKCFQRFFKVTNDKRDAYEPFSVKAMQLRDTLSHQRSEMFSNESYSTVFI</sequence>
<name>A0A0N5ARG7_9BILA</name>